<dbReference type="AlphaFoldDB" id="A0A9P5PML9"/>
<dbReference type="EMBL" id="JADNRY010000118">
    <property type="protein sequence ID" value="KAF9064685.1"/>
    <property type="molecule type" value="Genomic_DNA"/>
</dbReference>
<organism evidence="2 3">
    <name type="scientific">Rhodocollybia butyracea</name>
    <dbReference type="NCBI Taxonomy" id="206335"/>
    <lineage>
        <taxon>Eukaryota</taxon>
        <taxon>Fungi</taxon>
        <taxon>Dikarya</taxon>
        <taxon>Basidiomycota</taxon>
        <taxon>Agaricomycotina</taxon>
        <taxon>Agaricomycetes</taxon>
        <taxon>Agaricomycetidae</taxon>
        <taxon>Agaricales</taxon>
        <taxon>Marasmiineae</taxon>
        <taxon>Omphalotaceae</taxon>
        <taxon>Rhodocollybia</taxon>
    </lineage>
</organism>
<proteinExistence type="predicted"/>
<evidence type="ECO:0000313" key="2">
    <source>
        <dbReference type="EMBL" id="KAF9064685.1"/>
    </source>
</evidence>
<reference evidence="2" key="1">
    <citation type="submission" date="2020-11" db="EMBL/GenBank/DDBJ databases">
        <authorList>
            <consortium name="DOE Joint Genome Institute"/>
            <person name="Ahrendt S."/>
            <person name="Riley R."/>
            <person name="Andreopoulos W."/>
            <person name="Labutti K."/>
            <person name="Pangilinan J."/>
            <person name="Ruiz-Duenas F.J."/>
            <person name="Barrasa J.M."/>
            <person name="Sanchez-Garcia M."/>
            <person name="Camarero S."/>
            <person name="Miyauchi S."/>
            <person name="Serrano A."/>
            <person name="Linde D."/>
            <person name="Babiker R."/>
            <person name="Drula E."/>
            <person name="Ayuso-Fernandez I."/>
            <person name="Pacheco R."/>
            <person name="Padilla G."/>
            <person name="Ferreira P."/>
            <person name="Barriuso J."/>
            <person name="Kellner H."/>
            <person name="Castanera R."/>
            <person name="Alfaro M."/>
            <person name="Ramirez L."/>
            <person name="Pisabarro A.G."/>
            <person name="Kuo A."/>
            <person name="Tritt A."/>
            <person name="Lipzen A."/>
            <person name="He G."/>
            <person name="Yan M."/>
            <person name="Ng V."/>
            <person name="Cullen D."/>
            <person name="Martin F."/>
            <person name="Rosso M.-N."/>
            <person name="Henrissat B."/>
            <person name="Hibbett D."/>
            <person name="Martinez A.T."/>
            <person name="Grigoriev I.V."/>
        </authorList>
    </citation>
    <scope>NUCLEOTIDE SEQUENCE</scope>
    <source>
        <strain evidence="2">AH 40177</strain>
    </source>
</reference>
<sequence length="242" mass="27240">MAFPDVLATWEEFAGKVLERFVPNGWKVKALRHYHKVQQGTDDYETFAADLQSARTAVGSSGDLKISNHVHINHHLFFANETLQRHVLAIPSFDLKMITINGLINIMTATWNSLIAEWLVHPTVAPTFSSPIALFSTPSFPVMHPQSISHLPPLDDAERKHLSDAHSCWKCRKTPTDPGTDFVRVKRDEDQPNHMCLYAGAAFALSNYSENQPDHDWHDDIEASPPDKPETDHCESSDSEGY</sequence>
<keyword evidence="3" id="KW-1185">Reference proteome</keyword>
<dbReference type="OrthoDB" id="4742101at2759"/>
<accession>A0A9P5PML9</accession>
<name>A0A9P5PML9_9AGAR</name>
<dbReference type="Proteomes" id="UP000772434">
    <property type="component" value="Unassembled WGS sequence"/>
</dbReference>
<comment type="caution">
    <text evidence="2">The sequence shown here is derived from an EMBL/GenBank/DDBJ whole genome shotgun (WGS) entry which is preliminary data.</text>
</comment>
<feature type="compositionally biased region" description="Basic and acidic residues" evidence="1">
    <location>
        <begin position="212"/>
        <end position="236"/>
    </location>
</feature>
<gene>
    <name evidence="2" type="ORF">BDP27DRAFT_1425615</name>
</gene>
<evidence type="ECO:0000256" key="1">
    <source>
        <dbReference type="SAM" id="MobiDB-lite"/>
    </source>
</evidence>
<feature type="region of interest" description="Disordered" evidence="1">
    <location>
        <begin position="209"/>
        <end position="242"/>
    </location>
</feature>
<protein>
    <recommendedName>
        <fullName evidence="4">Retrotransposon gag domain-containing protein</fullName>
    </recommendedName>
</protein>
<evidence type="ECO:0000313" key="3">
    <source>
        <dbReference type="Proteomes" id="UP000772434"/>
    </source>
</evidence>
<evidence type="ECO:0008006" key="4">
    <source>
        <dbReference type="Google" id="ProtNLM"/>
    </source>
</evidence>